<keyword evidence="3" id="KW-1185">Reference proteome</keyword>
<feature type="transmembrane region" description="Helical" evidence="1">
    <location>
        <begin position="144"/>
        <end position="163"/>
    </location>
</feature>
<sequence>MAMKRVLLSLKYVYYVISGAIALYLVYLYDGAVRLPYFESGSGWGILRMALDFKALDVYFLFNLLVMLPIIRIYFAQVSNDKTAQFETYKDRALRLHHSDAQANHKNRDWSANGVTANPWEYMHASTQSYQGVTDWLFKLAKGFFLNLLLLLFGPLFLGYWLIKKTARSAE</sequence>
<dbReference type="PATRIC" id="fig|1423743.5.peg.1504"/>
<reference evidence="2 3" key="1">
    <citation type="journal article" date="2015" name="Genome Announc.">
        <title>Expanding the biotechnology potential of lactobacilli through comparative genomics of 213 strains and associated genera.</title>
        <authorList>
            <person name="Sun Z."/>
            <person name="Harris H.M."/>
            <person name="McCann A."/>
            <person name="Guo C."/>
            <person name="Argimon S."/>
            <person name="Zhang W."/>
            <person name="Yang X."/>
            <person name="Jeffery I.B."/>
            <person name="Cooney J.C."/>
            <person name="Kagawa T.F."/>
            <person name="Liu W."/>
            <person name="Song Y."/>
            <person name="Salvetti E."/>
            <person name="Wrobel A."/>
            <person name="Rasinkangas P."/>
            <person name="Parkhill J."/>
            <person name="Rea M.C."/>
            <person name="O'Sullivan O."/>
            <person name="Ritari J."/>
            <person name="Douillard F.P."/>
            <person name="Paul Ross R."/>
            <person name="Yang R."/>
            <person name="Briner A.E."/>
            <person name="Felis G.E."/>
            <person name="de Vos W.M."/>
            <person name="Barrangou R."/>
            <person name="Klaenhammer T.R."/>
            <person name="Caufield P.W."/>
            <person name="Cui Y."/>
            <person name="Zhang H."/>
            <person name="O'Toole P.W."/>
        </authorList>
    </citation>
    <scope>NUCLEOTIDE SEQUENCE [LARGE SCALE GENOMIC DNA]</scope>
    <source>
        <strain evidence="2 3">DSM 18382</strain>
    </source>
</reference>
<evidence type="ECO:0000313" key="3">
    <source>
        <dbReference type="Proteomes" id="UP000051966"/>
    </source>
</evidence>
<name>A0A0R1V8B2_9LACO</name>
<evidence type="ECO:0000256" key="1">
    <source>
        <dbReference type="SAM" id="Phobius"/>
    </source>
</evidence>
<keyword evidence="1" id="KW-1133">Transmembrane helix</keyword>
<protein>
    <submittedName>
        <fullName evidence="2">Uncharacterized protein</fullName>
    </submittedName>
</protein>
<dbReference type="Proteomes" id="UP000051966">
    <property type="component" value="Unassembled WGS sequence"/>
</dbReference>
<keyword evidence="1" id="KW-0812">Transmembrane</keyword>
<accession>A0A0R1V8B2</accession>
<dbReference type="EMBL" id="AZFY01000148">
    <property type="protein sequence ID" value="KRM01743.1"/>
    <property type="molecule type" value="Genomic_DNA"/>
</dbReference>
<organism evidence="2 3">
    <name type="scientific">Lentilactobacillus farraginis DSM 18382 = JCM 14108</name>
    <dbReference type="NCBI Taxonomy" id="1423743"/>
    <lineage>
        <taxon>Bacteria</taxon>
        <taxon>Bacillati</taxon>
        <taxon>Bacillota</taxon>
        <taxon>Bacilli</taxon>
        <taxon>Lactobacillales</taxon>
        <taxon>Lactobacillaceae</taxon>
        <taxon>Lentilactobacillus</taxon>
    </lineage>
</organism>
<gene>
    <name evidence="2" type="ORF">FD41_GL001452</name>
</gene>
<comment type="caution">
    <text evidence="2">The sequence shown here is derived from an EMBL/GenBank/DDBJ whole genome shotgun (WGS) entry which is preliminary data.</text>
</comment>
<keyword evidence="1" id="KW-0472">Membrane</keyword>
<feature type="transmembrane region" description="Helical" evidence="1">
    <location>
        <begin position="58"/>
        <end position="75"/>
    </location>
</feature>
<evidence type="ECO:0000313" key="2">
    <source>
        <dbReference type="EMBL" id="KRM01743.1"/>
    </source>
</evidence>
<proteinExistence type="predicted"/>
<feature type="transmembrane region" description="Helical" evidence="1">
    <location>
        <begin position="12"/>
        <end position="29"/>
    </location>
</feature>
<dbReference type="AlphaFoldDB" id="A0A0R1V8B2"/>